<proteinExistence type="predicted"/>
<reference evidence="4 5" key="1">
    <citation type="submission" date="2014-08" db="EMBL/GenBank/DDBJ databases">
        <title>Complete genome of a marine bacteria Jeotgalibacillus malaysiensis.</title>
        <authorList>
            <person name="Yaakop A.S."/>
            <person name="Chan K.-G."/>
            <person name="Goh K.M."/>
        </authorList>
    </citation>
    <scope>NUCLEOTIDE SEQUENCE [LARGE SCALE GENOMIC DNA]</scope>
    <source>
        <strain evidence="4 5">D5</strain>
    </source>
</reference>
<feature type="region of interest" description="Disordered" evidence="1">
    <location>
        <begin position="59"/>
        <end position="134"/>
    </location>
</feature>
<dbReference type="HOGENOM" id="CLU_048111_0_1_9"/>
<feature type="signal peptide" evidence="2">
    <location>
        <begin position="1"/>
        <end position="24"/>
    </location>
</feature>
<dbReference type="InterPro" id="IPR014044">
    <property type="entry name" value="CAP_dom"/>
</dbReference>
<evidence type="ECO:0000259" key="3">
    <source>
        <dbReference type="Pfam" id="PF00188"/>
    </source>
</evidence>
<dbReference type="InterPro" id="IPR035940">
    <property type="entry name" value="CAP_sf"/>
</dbReference>
<dbReference type="OrthoDB" id="9783944at2"/>
<sequence>MLGKVIASSVLAIALLAPSGTASAHWDRDFYQNYIQHIFEKYNIKIHDQAIEKITWKDQAPGHSEKPAAPESAVPEEENPVASEPAASEVITETEEPIEEVESPAEQVEAPAVTAEETAEPQMNTEEQTTQNVTSTDELGSFEAQVIELTNQERSKYGLPALQADSELSAVAEEKSADMASNQYFSHTSPTYGSPFDMMKSYGIDYRSAGENIAMGQQTPEQVVTAWMNSEGHRQNILSTTYTHIGVGYVENGNYWTLMFIGK</sequence>
<keyword evidence="2" id="KW-0732">Signal</keyword>
<feature type="compositionally biased region" description="Acidic residues" evidence="1">
    <location>
        <begin position="92"/>
        <end position="103"/>
    </location>
</feature>
<feature type="compositionally biased region" description="Low complexity" evidence="1">
    <location>
        <begin position="104"/>
        <end position="122"/>
    </location>
</feature>
<dbReference type="NCBIfam" id="TIGR02909">
    <property type="entry name" value="spore_YkwD"/>
    <property type="match status" value="1"/>
</dbReference>
<dbReference type="InterPro" id="IPR014258">
    <property type="entry name" value="CAP_domain_YkwD-like"/>
</dbReference>
<evidence type="ECO:0000256" key="1">
    <source>
        <dbReference type="SAM" id="MobiDB-lite"/>
    </source>
</evidence>
<feature type="domain" description="SCP" evidence="3">
    <location>
        <begin position="148"/>
        <end position="257"/>
    </location>
</feature>
<dbReference type="PANTHER" id="PTHR31157">
    <property type="entry name" value="SCP DOMAIN-CONTAINING PROTEIN"/>
    <property type="match status" value="1"/>
</dbReference>
<organism evidence="4 5">
    <name type="scientific">Jeotgalibacillus malaysiensis</name>
    <dbReference type="NCBI Taxonomy" id="1508404"/>
    <lineage>
        <taxon>Bacteria</taxon>
        <taxon>Bacillati</taxon>
        <taxon>Bacillota</taxon>
        <taxon>Bacilli</taxon>
        <taxon>Bacillales</taxon>
        <taxon>Caryophanaceae</taxon>
        <taxon>Jeotgalibacillus</taxon>
    </lineage>
</organism>
<evidence type="ECO:0000256" key="2">
    <source>
        <dbReference type="SAM" id="SignalP"/>
    </source>
</evidence>
<gene>
    <name evidence="4" type="ORF">JMA_19040</name>
</gene>
<feature type="chain" id="PRO_5002098357" evidence="2">
    <location>
        <begin position="25"/>
        <end position="263"/>
    </location>
</feature>
<dbReference type="AlphaFoldDB" id="A0A0B5AM54"/>
<dbReference type="BioCyc" id="JESP1508404:G14D9-11159-MONOMER"/>
<dbReference type="STRING" id="1508404.JMA_19040"/>
<evidence type="ECO:0000313" key="5">
    <source>
        <dbReference type="Proteomes" id="UP000031449"/>
    </source>
</evidence>
<dbReference type="PANTHER" id="PTHR31157:SF1">
    <property type="entry name" value="SCP DOMAIN-CONTAINING PROTEIN"/>
    <property type="match status" value="1"/>
</dbReference>
<name>A0A0B5AM54_9BACL</name>
<accession>A0A0B5AM54</accession>
<dbReference type="Gene3D" id="3.40.33.10">
    <property type="entry name" value="CAP"/>
    <property type="match status" value="1"/>
</dbReference>
<dbReference type="Proteomes" id="UP000031449">
    <property type="component" value="Chromosome"/>
</dbReference>
<dbReference type="SUPFAM" id="SSF55797">
    <property type="entry name" value="PR-1-like"/>
    <property type="match status" value="1"/>
</dbReference>
<dbReference type="EMBL" id="CP009416">
    <property type="protein sequence ID" value="AJD91221.1"/>
    <property type="molecule type" value="Genomic_DNA"/>
</dbReference>
<protein>
    <submittedName>
        <fullName evidence="4">Sporulation protein</fullName>
    </submittedName>
</protein>
<keyword evidence="5" id="KW-1185">Reference proteome</keyword>
<feature type="compositionally biased region" description="Polar residues" evidence="1">
    <location>
        <begin position="123"/>
        <end position="134"/>
    </location>
</feature>
<evidence type="ECO:0000313" key="4">
    <source>
        <dbReference type="EMBL" id="AJD91221.1"/>
    </source>
</evidence>
<dbReference type="KEGG" id="jeo:JMA_19040"/>
<dbReference type="Pfam" id="PF00188">
    <property type="entry name" value="CAP"/>
    <property type="match status" value="1"/>
</dbReference>
<dbReference type="CDD" id="cd05379">
    <property type="entry name" value="CAP_bacterial"/>
    <property type="match status" value="1"/>
</dbReference>